<dbReference type="GO" id="GO:0015344">
    <property type="term" value="F:siderophore uptake transmembrane transporter activity"/>
    <property type="evidence" value="ECO:0007669"/>
    <property type="project" value="TreeGrafter"/>
</dbReference>
<reference evidence="13 14" key="1">
    <citation type="submission" date="2018-11" db="EMBL/GenBank/DDBJ databases">
        <title>Parancylomarina longa gen. nov., sp. nov., isolated from sediments of southern Okinawa.</title>
        <authorList>
            <person name="Fu T."/>
        </authorList>
    </citation>
    <scope>NUCLEOTIDE SEQUENCE [LARGE SCALE GENOMIC DNA]</scope>
    <source>
        <strain evidence="13 14">T3-2 S1-C</strain>
    </source>
</reference>
<evidence type="ECO:0000256" key="4">
    <source>
        <dbReference type="ARBA" id="ARBA00022692"/>
    </source>
</evidence>
<evidence type="ECO:0000256" key="6">
    <source>
        <dbReference type="ARBA" id="ARBA00023077"/>
    </source>
</evidence>
<keyword evidence="4 9" id="KW-0812">Transmembrane</keyword>
<dbReference type="PROSITE" id="PS01156">
    <property type="entry name" value="TONB_DEPENDENT_REC_2"/>
    <property type="match status" value="1"/>
</dbReference>
<evidence type="ECO:0000256" key="7">
    <source>
        <dbReference type="ARBA" id="ARBA00023136"/>
    </source>
</evidence>
<name>A0A434AFF6_9BACT</name>
<dbReference type="OrthoDB" id="9759247at2"/>
<evidence type="ECO:0000256" key="3">
    <source>
        <dbReference type="ARBA" id="ARBA00022452"/>
    </source>
</evidence>
<dbReference type="RefSeq" id="WP_127344787.1">
    <property type="nucleotide sequence ID" value="NZ_RJJX01000028.1"/>
</dbReference>
<dbReference type="SUPFAM" id="SSF56935">
    <property type="entry name" value="Porins"/>
    <property type="match status" value="1"/>
</dbReference>
<dbReference type="Pfam" id="PF00593">
    <property type="entry name" value="TonB_dep_Rec_b-barrel"/>
    <property type="match status" value="1"/>
</dbReference>
<keyword evidence="6 10" id="KW-0798">TonB box</keyword>
<accession>A0A434AFF6</accession>
<dbReference type="PANTHER" id="PTHR30069">
    <property type="entry name" value="TONB-DEPENDENT OUTER MEMBRANE RECEPTOR"/>
    <property type="match status" value="1"/>
</dbReference>
<dbReference type="InterPro" id="IPR036942">
    <property type="entry name" value="Beta-barrel_TonB_sf"/>
</dbReference>
<evidence type="ECO:0000259" key="12">
    <source>
        <dbReference type="Pfam" id="PF07715"/>
    </source>
</evidence>
<keyword evidence="8 9" id="KW-0998">Cell outer membrane</keyword>
<keyword evidence="2 9" id="KW-0813">Transport</keyword>
<dbReference type="InterPro" id="IPR000531">
    <property type="entry name" value="Beta-barrel_TonB"/>
</dbReference>
<sequence>MKNILLIFFLLLGNLLYAQYTIQLLDKETEKPIAYVHFLYQDQKGSSSLDGKFTIKIQEKAILKISHVNYGKTQIDSQELERALATGILYLNKTFVSLMPATVIARKRNKNTSEIMAVENSDKLSHDAGEFLAQSAMIGGIRKSGSYGFDPVLRGFKYDQISIIMDNGLSATAACPNRMDPPVSQIPMNMVDRVEILKGPYSLRFGNSFGGSIHFKSKPTVFSPSPKAFGRLSGSYESNGNIFRNEALTGTTGKFYSLGIYGAYSKGSDYKDGDGNFIKSEFNRRNIGWNSVLKLSQSQHLKISANNNFAENVDFPALNMDLKEDNTWLISMEHKINFSRSQIASITTSANASFVDHEMDNLRKELNPRMVNATTKAKTKNFALRSEAAFQFTNSTLYTGVDFKSEQAKGTRSRELLMGPKAGNTLLDNVWQDSKISKTSIFGEYHFSLEDLYFVSSARFEYNEAKSRDTASEFINANSSAASNRLNTSLSLGSTYDLSKQIRIGLWLGRAERSGSLTERFINFLPVDVDPYERIGNTDLHPEINYQADLNLTWKSPKSELLISLFSSYINDYISSVIREDLTPRMATAPGVKQYINIDKAIMRGFEINFNQKLTNNFFHRINMAYTFGKNKEINQALPEIPPLDLRYTIGALLMKAKLQIEILFRHTLKQNRIAKDYGETVSPGFSLFDFKASYAISDHVQCKAGIRNIFDKTYYEHLSRSVKGSDNLSIYAPGRTFYATFAFSF</sequence>
<keyword evidence="3 9" id="KW-1134">Transmembrane beta strand</keyword>
<dbReference type="Proteomes" id="UP000282985">
    <property type="component" value="Unassembled WGS sequence"/>
</dbReference>
<keyword evidence="7 9" id="KW-0472">Membrane</keyword>
<dbReference type="Gene3D" id="2.170.130.10">
    <property type="entry name" value="TonB-dependent receptor, plug domain"/>
    <property type="match status" value="1"/>
</dbReference>
<dbReference type="InterPro" id="IPR039426">
    <property type="entry name" value="TonB-dep_rcpt-like"/>
</dbReference>
<dbReference type="GO" id="GO:0044718">
    <property type="term" value="P:siderophore transmembrane transport"/>
    <property type="evidence" value="ECO:0007669"/>
    <property type="project" value="TreeGrafter"/>
</dbReference>
<comment type="caution">
    <text evidence="13">The sequence shown here is derived from an EMBL/GenBank/DDBJ whole genome shotgun (WGS) entry which is preliminary data.</text>
</comment>
<evidence type="ECO:0000256" key="1">
    <source>
        <dbReference type="ARBA" id="ARBA00004571"/>
    </source>
</evidence>
<dbReference type="PANTHER" id="PTHR30069:SF49">
    <property type="entry name" value="OUTER MEMBRANE PROTEIN C"/>
    <property type="match status" value="1"/>
</dbReference>
<comment type="similarity">
    <text evidence="9 10">Belongs to the TonB-dependent receptor family.</text>
</comment>
<protein>
    <submittedName>
        <fullName evidence="13">TonB-dependent receptor</fullName>
    </submittedName>
</protein>
<proteinExistence type="inferred from homology"/>
<evidence type="ECO:0000256" key="5">
    <source>
        <dbReference type="ARBA" id="ARBA00022729"/>
    </source>
</evidence>
<keyword evidence="14" id="KW-1185">Reference proteome</keyword>
<keyword evidence="13" id="KW-0675">Receptor</keyword>
<dbReference type="InterPro" id="IPR010917">
    <property type="entry name" value="TonB_rcpt_CS"/>
</dbReference>
<evidence type="ECO:0000256" key="9">
    <source>
        <dbReference type="PROSITE-ProRule" id="PRU01360"/>
    </source>
</evidence>
<evidence type="ECO:0000256" key="2">
    <source>
        <dbReference type="ARBA" id="ARBA00022448"/>
    </source>
</evidence>
<comment type="subcellular location">
    <subcellularLocation>
        <location evidence="1 9">Cell outer membrane</location>
        <topology evidence="1 9">Multi-pass membrane protein</topology>
    </subcellularLocation>
</comment>
<dbReference type="PROSITE" id="PS52016">
    <property type="entry name" value="TONB_DEPENDENT_REC_3"/>
    <property type="match status" value="1"/>
</dbReference>
<feature type="domain" description="TonB-dependent receptor plug" evidence="12">
    <location>
        <begin position="126"/>
        <end position="211"/>
    </location>
</feature>
<dbReference type="InterPro" id="IPR037066">
    <property type="entry name" value="Plug_dom_sf"/>
</dbReference>
<dbReference type="AlphaFoldDB" id="A0A434AFF6"/>
<evidence type="ECO:0000259" key="11">
    <source>
        <dbReference type="Pfam" id="PF00593"/>
    </source>
</evidence>
<dbReference type="GO" id="GO:0009279">
    <property type="term" value="C:cell outer membrane"/>
    <property type="evidence" value="ECO:0007669"/>
    <property type="project" value="UniProtKB-SubCell"/>
</dbReference>
<dbReference type="InterPro" id="IPR012910">
    <property type="entry name" value="Plug_dom"/>
</dbReference>
<dbReference type="EMBL" id="RJJX01000028">
    <property type="protein sequence ID" value="RUT73113.1"/>
    <property type="molecule type" value="Genomic_DNA"/>
</dbReference>
<evidence type="ECO:0000313" key="14">
    <source>
        <dbReference type="Proteomes" id="UP000282985"/>
    </source>
</evidence>
<dbReference type="Gene3D" id="2.40.170.20">
    <property type="entry name" value="TonB-dependent receptor, beta-barrel domain"/>
    <property type="match status" value="1"/>
</dbReference>
<feature type="domain" description="TonB-dependent receptor-like beta-barrel" evidence="11">
    <location>
        <begin position="279"/>
        <end position="710"/>
    </location>
</feature>
<gene>
    <name evidence="13" type="ORF">DLK05_15035</name>
</gene>
<keyword evidence="5" id="KW-0732">Signal</keyword>
<evidence type="ECO:0000256" key="10">
    <source>
        <dbReference type="RuleBase" id="RU003357"/>
    </source>
</evidence>
<organism evidence="13 14">
    <name type="scientific">Ancylomarina longa</name>
    <dbReference type="NCBI Taxonomy" id="2487017"/>
    <lineage>
        <taxon>Bacteria</taxon>
        <taxon>Pseudomonadati</taxon>
        <taxon>Bacteroidota</taxon>
        <taxon>Bacteroidia</taxon>
        <taxon>Marinilabiliales</taxon>
        <taxon>Marinifilaceae</taxon>
        <taxon>Ancylomarina</taxon>
    </lineage>
</organism>
<evidence type="ECO:0000313" key="13">
    <source>
        <dbReference type="EMBL" id="RUT73113.1"/>
    </source>
</evidence>
<dbReference type="Pfam" id="PF07715">
    <property type="entry name" value="Plug"/>
    <property type="match status" value="1"/>
</dbReference>
<evidence type="ECO:0000256" key="8">
    <source>
        <dbReference type="ARBA" id="ARBA00023237"/>
    </source>
</evidence>